<gene>
    <name evidence="1" type="ORF">RDB_LOCUS108819</name>
</gene>
<dbReference type="AlphaFoldDB" id="A0A8H3HG75"/>
<comment type="caution">
    <text evidence="1">The sequence shown here is derived from an EMBL/GenBank/DDBJ whole genome shotgun (WGS) entry which is preliminary data.</text>
</comment>
<sequence>MIRPVEHPEWGPGFQEYIRTFHRRLHSAFDKYIDEEEVIVDTSRDLIPLRLLETTLAVGENMHLVGFQTGDRIFPALIGSLRKYSALYGERIFDHYYGFLCVRHLVRMVCIGVLNTLRKFEATLEELSPDMPWVRLLNVLSNATFLCAGELLRKYDDSIFLEGPLFLDDAALSSNDAKFLQDLLWKNRDLIIPLCTQDALPGLPALILVTSQLIGYTLTPADETGHDWLGLMDISLRCYLGCLSGPAETGEECHVLRRVTGFAVGRLENPNLVVTGTFDVWLAVDEEDARTITEMYSNLPNPESPATPLNLHYIILRWVFTTLSNPRRPALEELALGVFKTALAMMQAEIDQESEGLMSKYSRGMLTICTRDVVEHINTFVSNKPKPEVQRAFFVALIDSNIYGTIGRVLALITREKGMLSNL</sequence>
<evidence type="ECO:0000313" key="2">
    <source>
        <dbReference type="Proteomes" id="UP000663850"/>
    </source>
</evidence>
<protein>
    <submittedName>
        <fullName evidence="1">Uncharacterized protein</fullName>
    </submittedName>
</protein>
<proteinExistence type="predicted"/>
<evidence type="ECO:0000313" key="1">
    <source>
        <dbReference type="EMBL" id="CAE6513064.1"/>
    </source>
</evidence>
<name>A0A8H3HG75_9AGAM</name>
<organism evidence="1 2">
    <name type="scientific">Rhizoctonia solani</name>
    <dbReference type="NCBI Taxonomy" id="456999"/>
    <lineage>
        <taxon>Eukaryota</taxon>
        <taxon>Fungi</taxon>
        <taxon>Dikarya</taxon>
        <taxon>Basidiomycota</taxon>
        <taxon>Agaricomycotina</taxon>
        <taxon>Agaricomycetes</taxon>
        <taxon>Cantharellales</taxon>
        <taxon>Ceratobasidiaceae</taxon>
        <taxon>Rhizoctonia</taxon>
    </lineage>
</organism>
<reference evidence="1" key="1">
    <citation type="submission" date="2021-01" db="EMBL/GenBank/DDBJ databases">
        <authorList>
            <person name="Kaushik A."/>
        </authorList>
    </citation>
    <scope>NUCLEOTIDE SEQUENCE</scope>
    <source>
        <strain evidence="1">Type strain: AG8-Rh-89/</strain>
    </source>
</reference>
<dbReference type="EMBL" id="CAJMWZ010005954">
    <property type="protein sequence ID" value="CAE6513064.1"/>
    <property type="molecule type" value="Genomic_DNA"/>
</dbReference>
<accession>A0A8H3HG75</accession>
<dbReference type="Proteomes" id="UP000663850">
    <property type="component" value="Unassembled WGS sequence"/>
</dbReference>